<evidence type="ECO:0000313" key="8">
    <source>
        <dbReference type="Proteomes" id="UP000653454"/>
    </source>
</evidence>
<keyword evidence="3" id="KW-0227">DNA damage</keyword>
<evidence type="ECO:0000256" key="2">
    <source>
        <dbReference type="ARBA" id="ARBA00022741"/>
    </source>
</evidence>
<evidence type="ECO:0000256" key="4">
    <source>
        <dbReference type="ARBA" id="ARBA00022840"/>
    </source>
</evidence>
<dbReference type="Gene3D" id="3.40.50.300">
    <property type="entry name" value="P-loop containing nucleotide triphosphate hydrolases"/>
    <property type="match status" value="2"/>
</dbReference>
<evidence type="ECO:0000256" key="3">
    <source>
        <dbReference type="ARBA" id="ARBA00022763"/>
    </source>
</evidence>
<keyword evidence="2" id="KW-0547">Nucleotide-binding</keyword>
<dbReference type="GO" id="GO:0033065">
    <property type="term" value="C:Rad51C-XRCC3 complex"/>
    <property type="evidence" value="ECO:0007669"/>
    <property type="project" value="TreeGrafter"/>
</dbReference>
<evidence type="ECO:0000256" key="5">
    <source>
        <dbReference type="ARBA" id="ARBA00023204"/>
    </source>
</evidence>
<evidence type="ECO:0000256" key="1">
    <source>
        <dbReference type="ARBA" id="ARBA00004123"/>
    </source>
</evidence>
<name>A0A8S4EC27_PLUXY</name>
<dbReference type="InterPro" id="IPR027417">
    <property type="entry name" value="P-loop_NTPase"/>
</dbReference>
<comment type="subcellular location">
    <subcellularLocation>
        <location evidence="1">Nucleus</location>
    </subcellularLocation>
</comment>
<dbReference type="AlphaFoldDB" id="A0A8S4EC27"/>
<dbReference type="GO" id="GO:0033063">
    <property type="term" value="C:Rad51B-Rad51C-Rad51D-XRCC2 complex"/>
    <property type="evidence" value="ECO:0007669"/>
    <property type="project" value="TreeGrafter"/>
</dbReference>
<organism evidence="7 8">
    <name type="scientific">Plutella xylostella</name>
    <name type="common">Diamondback moth</name>
    <name type="synonym">Plutella maculipennis</name>
    <dbReference type="NCBI Taxonomy" id="51655"/>
    <lineage>
        <taxon>Eukaryota</taxon>
        <taxon>Metazoa</taxon>
        <taxon>Ecdysozoa</taxon>
        <taxon>Arthropoda</taxon>
        <taxon>Hexapoda</taxon>
        <taxon>Insecta</taxon>
        <taxon>Pterygota</taxon>
        <taxon>Neoptera</taxon>
        <taxon>Endopterygota</taxon>
        <taxon>Lepidoptera</taxon>
        <taxon>Glossata</taxon>
        <taxon>Ditrysia</taxon>
        <taxon>Yponomeutoidea</taxon>
        <taxon>Plutellidae</taxon>
        <taxon>Plutella</taxon>
    </lineage>
</organism>
<dbReference type="PANTHER" id="PTHR46239:SF1">
    <property type="entry name" value="DNA REPAIR PROTEIN RAD51 HOMOLOG 3"/>
    <property type="match status" value="1"/>
</dbReference>
<dbReference type="GO" id="GO:0008821">
    <property type="term" value="F:crossover junction DNA endonuclease activity"/>
    <property type="evidence" value="ECO:0007669"/>
    <property type="project" value="TreeGrafter"/>
</dbReference>
<dbReference type="GO" id="GO:0000707">
    <property type="term" value="P:meiotic DNA recombinase assembly"/>
    <property type="evidence" value="ECO:0007669"/>
    <property type="project" value="TreeGrafter"/>
</dbReference>
<dbReference type="InterPro" id="IPR052093">
    <property type="entry name" value="HR_Repair_Mediator"/>
</dbReference>
<dbReference type="GO" id="GO:0007131">
    <property type="term" value="P:reciprocal meiotic recombination"/>
    <property type="evidence" value="ECO:0007669"/>
    <property type="project" value="TreeGrafter"/>
</dbReference>
<keyword evidence="8" id="KW-1185">Reference proteome</keyword>
<dbReference type="GO" id="GO:0000400">
    <property type="term" value="F:four-way junction DNA binding"/>
    <property type="evidence" value="ECO:0007669"/>
    <property type="project" value="TreeGrafter"/>
</dbReference>
<dbReference type="EMBL" id="CAJHNJ030000014">
    <property type="protein sequence ID" value="CAG9112883.1"/>
    <property type="molecule type" value="Genomic_DNA"/>
</dbReference>
<accession>A0A8S4EC27</accession>
<dbReference type="GO" id="GO:0005524">
    <property type="term" value="F:ATP binding"/>
    <property type="evidence" value="ECO:0007669"/>
    <property type="project" value="UniProtKB-KW"/>
</dbReference>
<reference evidence="7" key="1">
    <citation type="submission" date="2020-11" db="EMBL/GenBank/DDBJ databases">
        <authorList>
            <person name="Whiteford S."/>
        </authorList>
    </citation>
    <scope>NUCLEOTIDE SEQUENCE</scope>
</reference>
<dbReference type="Proteomes" id="UP000653454">
    <property type="component" value="Unassembled WGS sequence"/>
</dbReference>
<keyword evidence="5" id="KW-0234">DNA repair</keyword>
<dbReference type="SUPFAM" id="SSF52540">
    <property type="entry name" value="P-loop containing nucleoside triphosphate hydrolases"/>
    <property type="match status" value="1"/>
</dbReference>
<dbReference type="GO" id="GO:0005657">
    <property type="term" value="C:replication fork"/>
    <property type="evidence" value="ECO:0007669"/>
    <property type="project" value="TreeGrafter"/>
</dbReference>
<keyword evidence="4" id="KW-0067">ATP-binding</keyword>
<comment type="caution">
    <text evidence="7">The sequence shown here is derived from an EMBL/GenBank/DDBJ whole genome shotgun (WGS) entry which is preliminary data.</text>
</comment>
<dbReference type="PANTHER" id="PTHR46239">
    <property type="entry name" value="DNA REPAIR PROTEIN RAD51 HOMOLOG 3 RAD51C"/>
    <property type="match status" value="1"/>
</dbReference>
<evidence type="ECO:0000256" key="6">
    <source>
        <dbReference type="ARBA" id="ARBA00023242"/>
    </source>
</evidence>
<evidence type="ECO:0000313" key="7">
    <source>
        <dbReference type="EMBL" id="CAG9112883.1"/>
    </source>
</evidence>
<protein>
    <submittedName>
        <fullName evidence="7">(diamondback moth) hypothetical protein</fullName>
    </submittedName>
</protein>
<keyword evidence="6" id="KW-0539">Nucleus</keyword>
<proteinExistence type="predicted"/>
<gene>
    <name evidence="7" type="ORF">PLXY2_LOCUS5086</name>
</gene>
<sequence length="258" mass="27533">MENVELMDHPPYSHDLSPNDYFTFPRIKDMLRGQRFSGPEEAVEAYKSAVLTIRLVVIDSIAFPFKEGVSARERSGLLFRQMAELQRCAVERQIAVVLTNEMSTRLGLSGGSIVGALGDAWSHRGTVRLLLSSTGRGRAAVLVKSNVAGAGVASFQRSIVGSMGDAWAHRGNVRLLLSSTGRGRAAVLVKSNVAGAGVASFQRPVVGSMGDAWAHRGTVRLLLSSTERGRAAVLVKSNVAGAGVASFQITKEGIRDVE</sequence>